<feature type="transmembrane region" description="Helical" evidence="6">
    <location>
        <begin position="146"/>
        <end position="165"/>
    </location>
</feature>
<accession>A0A1G2U147</accession>
<feature type="transmembrane region" description="Helical" evidence="6">
    <location>
        <begin position="68"/>
        <end position="86"/>
    </location>
</feature>
<dbReference type="InterPro" id="IPR039421">
    <property type="entry name" value="Type_1_exporter"/>
</dbReference>
<dbReference type="PROSITE" id="PS50929">
    <property type="entry name" value="ABC_TM1F"/>
    <property type="match status" value="1"/>
</dbReference>
<dbReference type="PANTHER" id="PTHR43394">
    <property type="entry name" value="ATP-DEPENDENT PERMEASE MDL1, MITOCHONDRIAL"/>
    <property type="match status" value="1"/>
</dbReference>
<dbReference type="SUPFAM" id="SSF90123">
    <property type="entry name" value="ABC transporter transmembrane region"/>
    <property type="match status" value="1"/>
</dbReference>
<gene>
    <name evidence="8" type="ORF">A2920_02450</name>
</gene>
<evidence type="ECO:0000313" key="8">
    <source>
        <dbReference type="EMBL" id="OHB03204.1"/>
    </source>
</evidence>
<organism evidence="8 9">
    <name type="scientific">Candidatus Zambryskibacteria bacterium RIFCSPLOWO2_01_FULL_43_17</name>
    <dbReference type="NCBI Taxonomy" id="1802760"/>
    <lineage>
        <taxon>Bacteria</taxon>
        <taxon>Candidatus Zambryskiibacteriota</taxon>
    </lineage>
</organism>
<keyword evidence="3 6" id="KW-1133">Transmembrane helix</keyword>
<reference evidence="8 9" key="1">
    <citation type="journal article" date="2016" name="Nat. Commun.">
        <title>Thousands of microbial genomes shed light on interconnected biogeochemical processes in an aquifer system.</title>
        <authorList>
            <person name="Anantharaman K."/>
            <person name="Brown C.T."/>
            <person name="Hug L.A."/>
            <person name="Sharon I."/>
            <person name="Castelle C.J."/>
            <person name="Probst A.J."/>
            <person name="Thomas B.C."/>
            <person name="Singh A."/>
            <person name="Wilkins M.J."/>
            <person name="Karaoz U."/>
            <person name="Brodie E.L."/>
            <person name="Williams K.H."/>
            <person name="Hubbard S.S."/>
            <person name="Banfield J.F."/>
        </authorList>
    </citation>
    <scope>NUCLEOTIDE SEQUENCE [LARGE SCALE GENOMIC DNA]</scope>
</reference>
<feature type="region of interest" description="Disordered" evidence="5">
    <location>
        <begin position="375"/>
        <end position="397"/>
    </location>
</feature>
<dbReference type="PANTHER" id="PTHR43394:SF1">
    <property type="entry name" value="ATP-BINDING CASSETTE SUB-FAMILY B MEMBER 10, MITOCHONDRIAL"/>
    <property type="match status" value="1"/>
</dbReference>
<evidence type="ECO:0000256" key="5">
    <source>
        <dbReference type="SAM" id="MobiDB-lite"/>
    </source>
</evidence>
<dbReference type="GO" id="GO:0005524">
    <property type="term" value="F:ATP binding"/>
    <property type="evidence" value="ECO:0007669"/>
    <property type="project" value="InterPro"/>
</dbReference>
<feature type="transmembrane region" description="Helical" evidence="6">
    <location>
        <begin position="281"/>
        <end position="303"/>
    </location>
</feature>
<evidence type="ECO:0000256" key="3">
    <source>
        <dbReference type="ARBA" id="ARBA00022989"/>
    </source>
</evidence>
<feature type="compositionally biased region" description="Polar residues" evidence="5">
    <location>
        <begin position="388"/>
        <end position="397"/>
    </location>
</feature>
<evidence type="ECO:0000313" key="9">
    <source>
        <dbReference type="Proteomes" id="UP000179283"/>
    </source>
</evidence>
<evidence type="ECO:0000256" key="2">
    <source>
        <dbReference type="ARBA" id="ARBA00022692"/>
    </source>
</evidence>
<dbReference type="InterPro" id="IPR011527">
    <property type="entry name" value="ABC1_TM_dom"/>
</dbReference>
<feature type="transmembrane region" description="Helical" evidence="6">
    <location>
        <begin position="253"/>
        <end position="275"/>
    </location>
</feature>
<name>A0A1G2U147_9BACT</name>
<dbReference type="GO" id="GO:0005886">
    <property type="term" value="C:plasma membrane"/>
    <property type="evidence" value="ECO:0007669"/>
    <property type="project" value="UniProtKB-SubCell"/>
</dbReference>
<feature type="transmembrane region" description="Helical" evidence="6">
    <location>
        <begin position="27"/>
        <end position="48"/>
    </location>
</feature>
<dbReference type="AlphaFoldDB" id="A0A1G2U147"/>
<dbReference type="GO" id="GO:0015421">
    <property type="term" value="F:ABC-type oligopeptide transporter activity"/>
    <property type="evidence" value="ECO:0007669"/>
    <property type="project" value="TreeGrafter"/>
</dbReference>
<feature type="domain" description="ABC transmembrane type-1" evidence="7">
    <location>
        <begin position="28"/>
        <end position="314"/>
    </location>
</feature>
<evidence type="ECO:0000256" key="6">
    <source>
        <dbReference type="SAM" id="Phobius"/>
    </source>
</evidence>
<keyword evidence="2 6" id="KW-0812">Transmembrane</keyword>
<feature type="transmembrane region" description="Helical" evidence="6">
    <location>
        <begin position="171"/>
        <end position="189"/>
    </location>
</feature>
<comment type="caution">
    <text evidence="8">The sequence shown here is derived from an EMBL/GenBank/DDBJ whole genome shotgun (WGS) entry which is preliminary data.</text>
</comment>
<comment type="subcellular location">
    <subcellularLocation>
        <location evidence="1">Cell membrane</location>
        <topology evidence="1">Multi-pass membrane protein</topology>
    </subcellularLocation>
</comment>
<dbReference type="Proteomes" id="UP000179283">
    <property type="component" value="Unassembled WGS sequence"/>
</dbReference>
<sequence>MKNVPKVSLTDVLGVFWKGLRPKKWSFFLTIILFLANSVIYLFVPLQYKKFFDLLSAGEDRTLVAQELIHIITLIAIIHSMVWVTFRSGMFVMSSIEAGAMANLKQISFNHMIDHSHSFFANNFSGALVQKVNRFSRAFEKLYDTLLFNLIPLVVNVIGILLIIFLQKPEMGYVVLCWILVAMIFSYIFSRWKLKYDLEAASADSATTARLADTISNQSTVSAFTGSSYEYDGFKLVTNNQARIQNRNWNIGSVLDAVLSGLIFIVEFYLFYFAIKYWSRDLISVGTFILIQLYILSLAHRLWDFNRIVRSIYESFADAKEMVEILKLPHEIQDLPNSKTLKVEAGSIKFEDVSFGFNEDRSVLENINLNIGSGESGSHRTIRGGKVHNSQTPYKSS</sequence>
<evidence type="ECO:0000259" key="7">
    <source>
        <dbReference type="PROSITE" id="PS50929"/>
    </source>
</evidence>
<protein>
    <recommendedName>
        <fullName evidence="7">ABC transmembrane type-1 domain-containing protein</fullName>
    </recommendedName>
</protein>
<evidence type="ECO:0000256" key="1">
    <source>
        <dbReference type="ARBA" id="ARBA00004651"/>
    </source>
</evidence>
<dbReference type="Pfam" id="PF00664">
    <property type="entry name" value="ABC_membrane"/>
    <property type="match status" value="1"/>
</dbReference>
<evidence type="ECO:0000256" key="4">
    <source>
        <dbReference type="ARBA" id="ARBA00023136"/>
    </source>
</evidence>
<proteinExistence type="predicted"/>
<dbReference type="Gene3D" id="1.20.1560.10">
    <property type="entry name" value="ABC transporter type 1, transmembrane domain"/>
    <property type="match status" value="1"/>
</dbReference>
<dbReference type="InterPro" id="IPR036640">
    <property type="entry name" value="ABC1_TM_sf"/>
</dbReference>
<keyword evidence="4 6" id="KW-0472">Membrane</keyword>
<dbReference type="EMBL" id="MHWD01000025">
    <property type="protein sequence ID" value="OHB03204.1"/>
    <property type="molecule type" value="Genomic_DNA"/>
</dbReference>